<dbReference type="SUPFAM" id="SSF55298">
    <property type="entry name" value="YjgF-like"/>
    <property type="match status" value="1"/>
</dbReference>
<proteinExistence type="predicted"/>
<dbReference type="Gene3D" id="3.30.1330.40">
    <property type="entry name" value="RutC-like"/>
    <property type="match status" value="1"/>
</dbReference>
<dbReference type="AlphaFoldDB" id="A0A2T7UBC5"/>
<dbReference type="EMBL" id="LFYT02000021">
    <property type="protein sequence ID" value="PVE41973.1"/>
    <property type="molecule type" value="Genomic_DNA"/>
</dbReference>
<dbReference type="PANTHER" id="PTHR43857:SF1">
    <property type="entry name" value="YJGH FAMILY PROTEIN"/>
    <property type="match status" value="1"/>
</dbReference>
<organism evidence="1 2">
    <name type="scientific">Limnohabitans planktonicus II-D5</name>
    <dbReference type="NCBI Taxonomy" id="1293045"/>
    <lineage>
        <taxon>Bacteria</taxon>
        <taxon>Pseudomonadati</taxon>
        <taxon>Pseudomonadota</taxon>
        <taxon>Betaproteobacteria</taxon>
        <taxon>Burkholderiales</taxon>
        <taxon>Comamonadaceae</taxon>
        <taxon>Limnohabitans</taxon>
    </lineage>
</organism>
<protein>
    <submittedName>
        <fullName evidence="1">Enamine deaminase RidA</fullName>
    </submittedName>
</protein>
<dbReference type="InterPro" id="IPR006175">
    <property type="entry name" value="YjgF/YER057c/UK114"/>
</dbReference>
<accession>A0A2T7UBC5</accession>
<sequence>MFNVLQPEGWAPAKGYANGIEARGRMVFVAGMIGWNGQAQFETDDFVAQCRQALQNIVDTLACAGAGPQHMARMTWYVKDKKEYLARGRELGKVYQEVIGKNYPAMTLVQVADLVEDRALVEIEVTAVVPE</sequence>
<evidence type="ECO:0000313" key="1">
    <source>
        <dbReference type="EMBL" id="PVE41973.1"/>
    </source>
</evidence>
<gene>
    <name evidence="1" type="ORF">H663_014635</name>
</gene>
<comment type="caution">
    <text evidence="1">The sequence shown here is derived from an EMBL/GenBank/DDBJ whole genome shotgun (WGS) entry which is preliminary data.</text>
</comment>
<dbReference type="Pfam" id="PF01042">
    <property type="entry name" value="Ribonuc_L-PSP"/>
    <property type="match status" value="1"/>
</dbReference>
<name>A0A2T7UBC5_9BURK</name>
<dbReference type="Proteomes" id="UP000037507">
    <property type="component" value="Unassembled WGS sequence"/>
</dbReference>
<keyword evidence="2" id="KW-1185">Reference proteome</keyword>
<dbReference type="STRING" id="1293045.H663_09410"/>
<dbReference type="InterPro" id="IPR035959">
    <property type="entry name" value="RutC-like_sf"/>
</dbReference>
<dbReference type="OrthoDB" id="9803101at2"/>
<dbReference type="PANTHER" id="PTHR43857">
    <property type="entry name" value="BLR7761 PROTEIN"/>
    <property type="match status" value="1"/>
</dbReference>
<reference evidence="1" key="1">
    <citation type="submission" date="2017-04" db="EMBL/GenBank/DDBJ databases">
        <title>Unexpected and diverse lifestyles within the genus Limnohabitans.</title>
        <authorList>
            <person name="Kasalicky V."/>
            <person name="Mehrshad M."/>
            <person name="Andrei S.-A."/>
            <person name="Salcher M."/>
            <person name="Kratochvilova H."/>
            <person name="Simek K."/>
            <person name="Ghai R."/>
        </authorList>
    </citation>
    <scope>NUCLEOTIDE SEQUENCE [LARGE SCALE GENOMIC DNA]</scope>
    <source>
        <strain evidence="1">II-D5</strain>
    </source>
</reference>
<dbReference type="RefSeq" id="WP_019430837.1">
    <property type="nucleotide sequence ID" value="NZ_LFYT02000021.1"/>
</dbReference>
<evidence type="ECO:0000313" key="2">
    <source>
        <dbReference type="Proteomes" id="UP000037507"/>
    </source>
</evidence>
<dbReference type="CDD" id="cd00448">
    <property type="entry name" value="YjgF_YER057c_UK114_family"/>
    <property type="match status" value="1"/>
</dbReference>